<comment type="caution">
    <text evidence="3">The sequence shown here is derived from an EMBL/GenBank/DDBJ whole genome shotgun (WGS) entry which is preliminary data.</text>
</comment>
<dbReference type="Proteomes" id="UP000256779">
    <property type="component" value="Unassembled WGS sequence"/>
</dbReference>
<organism evidence="3 4">
    <name type="scientific">Marinoscillum furvescens DSM 4134</name>
    <dbReference type="NCBI Taxonomy" id="1122208"/>
    <lineage>
        <taxon>Bacteria</taxon>
        <taxon>Pseudomonadati</taxon>
        <taxon>Bacteroidota</taxon>
        <taxon>Cytophagia</taxon>
        <taxon>Cytophagales</taxon>
        <taxon>Reichenbachiellaceae</taxon>
        <taxon>Marinoscillum</taxon>
    </lineage>
</organism>
<gene>
    <name evidence="3" type="ORF">C7460_11784</name>
</gene>
<keyword evidence="3" id="KW-0378">Hydrolase</keyword>
<dbReference type="PANTHER" id="PTHR43135:SF3">
    <property type="entry name" value="ALPHA-D-RIBOSE 1-METHYLPHOSPHONATE 5-TRIPHOSPHATE DIPHOSPHATASE"/>
    <property type="match status" value="1"/>
</dbReference>
<dbReference type="SUPFAM" id="SSF51338">
    <property type="entry name" value="Composite domain of metallo-dependent hydrolases"/>
    <property type="match status" value="2"/>
</dbReference>
<dbReference type="PANTHER" id="PTHR43135">
    <property type="entry name" value="ALPHA-D-RIBOSE 1-METHYLPHOSPHONATE 5-TRIPHOSPHATE DIPHOSPHATASE"/>
    <property type="match status" value="1"/>
</dbReference>
<dbReference type="InterPro" id="IPR051781">
    <property type="entry name" value="Metallo-dep_Hydrolase"/>
</dbReference>
<dbReference type="GO" id="GO:0016810">
    <property type="term" value="F:hydrolase activity, acting on carbon-nitrogen (but not peptide) bonds"/>
    <property type="evidence" value="ECO:0007669"/>
    <property type="project" value="InterPro"/>
</dbReference>
<evidence type="ECO:0000313" key="3">
    <source>
        <dbReference type="EMBL" id="RED95634.1"/>
    </source>
</evidence>
<dbReference type="InterPro" id="IPR006680">
    <property type="entry name" value="Amidohydro-rel"/>
</dbReference>
<dbReference type="AlphaFoldDB" id="A0A3D9L2I2"/>
<dbReference type="OrthoDB" id="9802793at2"/>
<protein>
    <submittedName>
        <fullName evidence="3">Imidazolonepropionase-like amidohydrolase</fullName>
    </submittedName>
</protein>
<keyword evidence="4" id="KW-1185">Reference proteome</keyword>
<dbReference type="InterPro" id="IPR011059">
    <property type="entry name" value="Metal-dep_hydrolase_composite"/>
</dbReference>
<evidence type="ECO:0000313" key="4">
    <source>
        <dbReference type="Proteomes" id="UP000256779"/>
    </source>
</evidence>
<dbReference type="CDD" id="cd01309">
    <property type="entry name" value="Met_dep_hydrolase_C"/>
    <property type="match status" value="1"/>
</dbReference>
<dbReference type="Gene3D" id="2.30.40.10">
    <property type="entry name" value="Urease, subunit C, domain 1"/>
    <property type="match status" value="2"/>
</dbReference>
<feature type="domain" description="Amidohydrolase-related" evidence="2">
    <location>
        <begin position="855"/>
        <end position="933"/>
    </location>
</feature>
<dbReference type="Gene3D" id="3.20.20.140">
    <property type="entry name" value="Metal-dependent hydrolases"/>
    <property type="match status" value="2"/>
</dbReference>
<dbReference type="Pfam" id="PF01979">
    <property type="entry name" value="Amidohydro_1"/>
    <property type="match status" value="2"/>
</dbReference>
<evidence type="ECO:0000259" key="2">
    <source>
        <dbReference type="Pfam" id="PF01979"/>
    </source>
</evidence>
<dbReference type="InterPro" id="IPR032466">
    <property type="entry name" value="Metal_Hydrolase"/>
</dbReference>
<proteinExistence type="predicted"/>
<reference evidence="3 4" key="1">
    <citation type="submission" date="2018-07" db="EMBL/GenBank/DDBJ databases">
        <title>Genomic Encyclopedia of Type Strains, Phase IV (KMG-IV): sequencing the most valuable type-strain genomes for metagenomic binning, comparative biology and taxonomic classification.</title>
        <authorList>
            <person name="Goeker M."/>
        </authorList>
    </citation>
    <scope>NUCLEOTIDE SEQUENCE [LARGE SCALE GENOMIC DNA]</scope>
    <source>
        <strain evidence="3 4">DSM 4134</strain>
    </source>
</reference>
<feature type="signal peptide" evidence="1">
    <location>
        <begin position="1"/>
        <end position="18"/>
    </location>
</feature>
<dbReference type="RefSeq" id="WP_115869270.1">
    <property type="nucleotide sequence ID" value="NZ_QREG01000017.1"/>
</dbReference>
<feature type="chain" id="PRO_5017776740" evidence="1">
    <location>
        <begin position="19"/>
        <end position="1000"/>
    </location>
</feature>
<evidence type="ECO:0000256" key="1">
    <source>
        <dbReference type="SAM" id="SignalP"/>
    </source>
</evidence>
<accession>A0A3D9L2I2</accession>
<name>A0A3D9L2I2_MARFU</name>
<sequence>MNKLLLAMLMVVAHFSYAQETFPVNGVKDERPGRFALTNATIFVDYQTTLENATLLITDGKVERVGTDISVPSGYTIVDLSGKYIYPAIVEPYTNYGVPAASKKKNGNGPQYESERKGPYGWNDAIQSTYHAVSEFAPNDDSADELRKLGVGTVNAFRANGLMRGTSVVATLAGLPAQEVVVKEKGAVHFSFQTGTSQQEYPNSIMGKVALLRQTYYDAKWYQNQSEQVNLSLQSFNDAQDLPQVFEANGGKLRVLLADKVGDEFGVQYIIKGNGDEYQRLNEIKKTNARLILPLNFPAAYDVSDPLDALDVSLADMKHWELAPANPSFLAKAGVEFALTMDGLKDRSTFWKNVRKAVSYGLSETDALKAMTQTPASMLRVDNQVGSLKSGKLANFFVADKSIFEEDASIEQTWVQGVQHEYKKPQLPDYAGKYELNVGAQSWVMEVSGKPGSQSAKLVINDSTSVKVKSKFTDTQVSFTYKQEDDESETRLSGWVTDAGFSGNGSTPSDTWISWKAERVGDLDEKESEEAKEDEEEKPELGDVIYPFVAYGWKTAPQQENILFKNATVWTLEDDGKLENADVLIENGKIAAVGTDLETNGAKVIDASGMHLTPGIIDEHSHIALSSVNEGSHAITAEVRMYDAVDSEDIDMYRQLAGGVTAAQLLHGSANPVGGQSALVKFRWGASPEKLKIAGADGFIKFALGENVKQSNWGSDYRTRFPQTRMGVEQVYMDGFTRAKEYGEAKARYAALSKKVQAKTAAPRTDLQMETLLEIINKERFITCHSYVQSEINMLMKVAEKFDFRVNTFTHILEGYKVADKMAAHGAGGSTFADWWAYKFEVKDAIPYNASLMSMAGVVSAINSDDGEMARRLNQEAAKSIKYGGMSEVEALKLVTLNPAKLLHLDDQMGSIKVGKDADVVLWDNHPLSIYAQAEMTLVDGKVMFSRERDAELRKEIAAERARLIAKMIAAKNGGAKTQKPKKKEKHYFECEDIIHSQIH</sequence>
<dbReference type="EMBL" id="QREG01000017">
    <property type="protein sequence ID" value="RED95634.1"/>
    <property type="molecule type" value="Genomic_DNA"/>
</dbReference>
<feature type="domain" description="Amidohydrolase-related" evidence="2">
    <location>
        <begin position="332"/>
        <end position="417"/>
    </location>
</feature>
<keyword evidence="1" id="KW-0732">Signal</keyword>
<dbReference type="SUPFAM" id="SSF51556">
    <property type="entry name" value="Metallo-dependent hydrolases"/>
    <property type="match status" value="2"/>
</dbReference>